<proteinExistence type="predicted"/>
<evidence type="ECO:0000313" key="2">
    <source>
        <dbReference type="EMBL" id="MCX7569864.1"/>
    </source>
</evidence>
<accession>A0ABT3WYV8</accession>
<dbReference type="Proteomes" id="UP001208017">
    <property type="component" value="Unassembled WGS sequence"/>
</dbReference>
<gene>
    <name evidence="2" type="ORF">OS242_07795</name>
</gene>
<reference evidence="2 3" key="1">
    <citation type="submission" date="2022-11" db="EMBL/GenBank/DDBJ databases">
        <title>Study of microbial diversity in lake waters.</title>
        <authorList>
            <person name="Zhang J."/>
        </authorList>
    </citation>
    <scope>NUCLEOTIDE SEQUENCE [LARGE SCALE GENOMIC DNA]</scope>
    <source>
        <strain evidence="2 3">DT12</strain>
    </source>
</reference>
<dbReference type="PANTHER" id="PTHR42951:SF22">
    <property type="entry name" value="METALLO BETA-LACTAMASE SUPERFAMILY LIPOPROTEIN"/>
    <property type="match status" value="1"/>
</dbReference>
<dbReference type="EMBL" id="JAPMLT010000003">
    <property type="protein sequence ID" value="MCX7569864.1"/>
    <property type="molecule type" value="Genomic_DNA"/>
</dbReference>
<protein>
    <submittedName>
        <fullName evidence="2">MBL fold metallo-hydrolase</fullName>
    </submittedName>
</protein>
<dbReference type="InterPro" id="IPR037482">
    <property type="entry name" value="ST1585_MBL-fold"/>
</dbReference>
<evidence type="ECO:0000259" key="1">
    <source>
        <dbReference type="SMART" id="SM00849"/>
    </source>
</evidence>
<feature type="domain" description="Metallo-beta-lactamase" evidence="1">
    <location>
        <begin position="27"/>
        <end position="232"/>
    </location>
</feature>
<dbReference type="Gene3D" id="3.60.15.10">
    <property type="entry name" value="Ribonuclease Z/Hydroxyacylglutathione hydrolase-like"/>
    <property type="match status" value="1"/>
</dbReference>
<dbReference type="InterPro" id="IPR036866">
    <property type="entry name" value="RibonucZ/Hydroxyglut_hydro"/>
</dbReference>
<dbReference type="CDD" id="cd07726">
    <property type="entry name" value="ST1585-like_MBL-fold"/>
    <property type="match status" value="1"/>
</dbReference>
<dbReference type="SMART" id="SM00849">
    <property type="entry name" value="Lactamase_B"/>
    <property type="match status" value="1"/>
</dbReference>
<organism evidence="2 3">
    <name type="scientific">Tumebacillus lacus</name>
    <dbReference type="NCBI Taxonomy" id="2995335"/>
    <lineage>
        <taxon>Bacteria</taxon>
        <taxon>Bacillati</taxon>
        <taxon>Bacillota</taxon>
        <taxon>Bacilli</taxon>
        <taxon>Bacillales</taxon>
        <taxon>Alicyclobacillaceae</taxon>
        <taxon>Tumebacillus</taxon>
    </lineage>
</organism>
<evidence type="ECO:0000313" key="3">
    <source>
        <dbReference type="Proteomes" id="UP001208017"/>
    </source>
</evidence>
<name>A0ABT3WYV8_9BACL</name>
<dbReference type="PANTHER" id="PTHR42951">
    <property type="entry name" value="METALLO-BETA-LACTAMASE DOMAIN-CONTAINING"/>
    <property type="match status" value="1"/>
</dbReference>
<dbReference type="RefSeq" id="WP_267151114.1">
    <property type="nucleotide sequence ID" value="NZ_JAPMLT010000003.1"/>
</dbReference>
<dbReference type="SUPFAM" id="SSF56281">
    <property type="entry name" value="Metallo-hydrolase/oxidoreductase"/>
    <property type="match status" value="1"/>
</dbReference>
<sequence length="319" mass="35584">MTENTLVQDLGRNVYLIDLLETNSPGRTSAYVVRGEKNALVEVGSSHSRENILNSLEKIGLTPEQIDYVIVTHIHLDHSGGVGYILPLLPNATVVCHPRAARHLIDPSRLIAGASAVYGDELERIFGKILPVPEERVLVREDGEEIDLGNGHLLTFYDTPGHARHHFSIHDHGSNGIFTGDTVGIKYVPELTGWDFDVIYPSSSPSEFDLQAVFRTIERLQALRPDRIYHTHFGATEPATHAFERTRQTAADFDRLARDSFRPGQPWQEIAEKLREYIRTDCAAQGHTVTDLSGLELDIELNAKGLLFVLEKEHASKNA</sequence>
<comment type="caution">
    <text evidence="2">The sequence shown here is derived from an EMBL/GenBank/DDBJ whole genome shotgun (WGS) entry which is preliminary data.</text>
</comment>
<dbReference type="InterPro" id="IPR050855">
    <property type="entry name" value="NDM-1-like"/>
</dbReference>
<dbReference type="Pfam" id="PF00753">
    <property type="entry name" value="Lactamase_B"/>
    <property type="match status" value="1"/>
</dbReference>
<dbReference type="InterPro" id="IPR001279">
    <property type="entry name" value="Metallo-B-lactamas"/>
</dbReference>
<keyword evidence="3" id="KW-1185">Reference proteome</keyword>